<reference evidence="2 3" key="1">
    <citation type="submission" date="2018-03" db="EMBL/GenBank/DDBJ databases">
        <title>Genomic Encyclopedia of Archaeal and Bacterial Type Strains, Phase II (KMG-II): from individual species to whole genera.</title>
        <authorList>
            <person name="Goeker M."/>
        </authorList>
    </citation>
    <scope>NUCLEOTIDE SEQUENCE [LARGE SCALE GENOMIC DNA]</scope>
    <source>
        <strain evidence="2 3">DSM 100214</strain>
    </source>
</reference>
<protein>
    <recommendedName>
        <fullName evidence="4">DnaJ-like protein</fullName>
    </recommendedName>
</protein>
<evidence type="ECO:0008006" key="4">
    <source>
        <dbReference type="Google" id="ProtNLM"/>
    </source>
</evidence>
<feature type="signal peptide" evidence="1">
    <location>
        <begin position="1"/>
        <end position="19"/>
    </location>
</feature>
<evidence type="ECO:0000313" key="3">
    <source>
        <dbReference type="Proteomes" id="UP000247973"/>
    </source>
</evidence>
<name>A0A2V3PLW1_9BACT</name>
<dbReference type="EMBL" id="QICL01000017">
    <property type="protein sequence ID" value="PXV62785.1"/>
    <property type="molecule type" value="Genomic_DNA"/>
</dbReference>
<feature type="chain" id="PRO_5015847259" description="DnaJ-like protein" evidence="1">
    <location>
        <begin position="20"/>
        <end position="219"/>
    </location>
</feature>
<accession>A0A2V3PLW1</accession>
<keyword evidence="1" id="KW-0732">Signal</keyword>
<dbReference type="AlphaFoldDB" id="A0A2V3PLW1"/>
<comment type="caution">
    <text evidence="2">The sequence shown here is derived from an EMBL/GenBank/DDBJ whole genome shotgun (WGS) entry which is preliminary data.</text>
</comment>
<dbReference type="RefSeq" id="WP_110311201.1">
    <property type="nucleotide sequence ID" value="NZ_QICL01000017.1"/>
</dbReference>
<proteinExistence type="predicted"/>
<evidence type="ECO:0000313" key="2">
    <source>
        <dbReference type="EMBL" id="PXV62785.1"/>
    </source>
</evidence>
<gene>
    <name evidence="2" type="ORF">CLV62_1171</name>
</gene>
<organism evidence="2 3">
    <name type="scientific">Dysgonomonas alginatilytica</name>
    <dbReference type="NCBI Taxonomy" id="1605892"/>
    <lineage>
        <taxon>Bacteria</taxon>
        <taxon>Pseudomonadati</taxon>
        <taxon>Bacteroidota</taxon>
        <taxon>Bacteroidia</taxon>
        <taxon>Bacteroidales</taxon>
        <taxon>Dysgonomonadaceae</taxon>
        <taxon>Dysgonomonas</taxon>
    </lineage>
</organism>
<evidence type="ECO:0000256" key="1">
    <source>
        <dbReference type="SAM" id="SignalP"/>
    </source>
</evidence>
<dbReference type="OrthoDB" id="10019283at2"/>
<sequence length="219" mass="24082">MKKIVLALTLIFFSLYLFAGKPVTHYYTQLKVVSKDGKEMKGNNRGQFITFNEKGCYDSDRSGYTVDNGFLKYGATSNGKVYYRGNSYWGVATYIFTENYGRLNIRVENDGSTYVYVLASPPKNILTCALIKKPISNTTNSPISIIVSPATPAASSSNSTRKQCPGCNGTKKGMDQITYSPNYTGGNNNRYCSQCGSTSASHTHNTPICKVCYGKGYVE</sequence>
<keyword evidence="3" id="KW-1185">Reference proteome</keyword>
<dbReference type="Proteomes" id="UP000247973">
    <property type="component" value="Unassembled WGS sequence"/>
</dbReference>